<evidence type="ECO:0008006" key="3">
    <source>
        <dbReference type="Google" id="ProtNLM"/>
    </source>
</evidence>
<dbReference type="Proteomes" id="UP001363035">
    <property type="component" value="Unassembled WGS sequence"/>
</dbReference>
<protein>
    <recommendedName>
        <fullName evidence="3">MerR family transcriptional regulator</fullName>
    </recommendedName>
</protein>
<name>A0ABU8I3V3_9SPHI</name>
<dbReference type="RefSeq" id="WP_336557401.1">
    <property type="nucleotide sequence ID" value="NZ_JAYLLN010000009.1"/>
</dbReference>
<accession>A0ABU8I3V3</accession>
<organism evidence="1 2">
    <name type="scientific">Sphingobacterium tenebrionis</name>
    <dbReference type="NCBI Taxonomy" id="3111775"/>
    <lineage>
        <taxon>Bacteria</taxon>
        <taxon>Pseudomonadati</taxon>
        <taxon>Bacteroidota</taxon>
        <taxon>Sphingobacteriia</taxon>
        <taxon>Sphingobacteriales</taxon>
        <taxon>Sphingobacteriaceae</taxon>
        <taxon>Sphingobacterium</taxon>
    </lineage>
</organism>
<evidence type="ECO:0000313" key="2">
    <source>
        <dbReference type="Proteomes" id="UP001363035"/>
    </source>
</evidence>
<keyword evidence="2" id="KW-1185">Reference proteome</keyword>
<proteinExistence type="predicted"/>
<dbReference type="EMBL" id="JAYLLN010000009">
    <property type="protein sequence ID" value="MEI5984370.1"/>
    <property type="molecule type" value="Genomic_DNA"/>
</dbReference>
<reference evidence="1 2" key="1">
    <citation type="submission" date="2024-01" db="EMBL/GenBank/DDBJ databases">
        <title>Sphingobacterium tenebrionis sp. nov., a novel endophyte isolated from tenebrio molitor intestines.</title>
        <authorList>
            <person name="Zhang C."/>
        </authorList>
    </citation>
    <scope>NUCLEOTIDE SEQUENCE [LARGE SCALE GENOMIC DNA]</scope>
    <source>
        <strain evidence="1 2">PU5-4</strain>
    </source>
</reference>
<gene>
    <name evidence="1" type="ORF">VJ786_05575</name>
</gene>
<sequence length="103" mass="12275">MILEVDEKYLLNHKICQLILEALQLSKSEAIFSIYDLKDIEAVYDLMLKYYPNDLQLWMDAILFNFNVLDNEEKVQEMINKLAYKISSVSRQIEDIRIELNKE</sequence>
<comment type="caution">
    <text evidence="1">The sequence shown here is derived from an EMBL/GenBank/DDBJ whole genome shotgun (WGS) entry which is preliminary data.</text>
</comment>
<evidence type="ECO:0000313" key="1">
    <source>
        <dbReference type="EMBL" id="MEI5984370.1"/>
    </source>
</evidence>